<reference evidence="1" key="1">
    <citation type="submission" date="2021-02" db="EMBL/GenBank/DDBJ databases">
        <authorList>
            <person name="Nowell W R."/>
        </authorList>
    </citation>
    <scope>NUCLEOTIDE SEQUENCE</scope>
</reference>
<proteinExistence type="predicted"/>
<sequence length="54" mass="5977">MIEKCQLITCLHHAQTGLGEPSQLGVLKSELYTDPKFGEQLGTILLSTRQPVPR</sequence>
<evidence type="ECO:0000313" key="2">
    <source>
        <dbReference type="Proteomes" id="UP000676336"/>
    </source>
</evidence>
<gene>
    <name evidence="1" type="ORF">SMN809_LOCUS51822</name>
</gene>
<accession>A0A8S3CLD2</accession>
<dbReference type="AlphaFoldDB" id="A0A8S3CLD2"/>
<dbReference type="Proteomes" id="UP000676336">
    <property type="component" value="Unassembled WGS sequence"/>
</dbReference>
<name>A0A8S3CLD2_9BILA</name>
<dbReference type="EMBL" id="CAJOBI010174624">
    <property type="protein sequence ID" value="CAF4902573.1"/>
    <property type="molecule type" value="Genomic_DNA"/>
</dbReference>
<feature type="non-terminal residue" evidence="1">
    <location>
        <position position="54"/>
    </location>
</feature>
<comment type="caution">
    <text evidence="1">The sequence shown here is derived from an EMBL/GenBank/DDBJ whole genome shotgun (WGS) entry which is preliminary data.</text>
</comment>
<evidence type="ECO:0000313" key="1">
    <source>
        <dbReference type="EMBL" id="CAF4902573.1"/>
    </source>
</evidence>
<protein>
    <submittedName>
        <fullName evidence="1">Uncharacterized protein</fullName>
    </submittedName>
</protein>
<organism evidence="1 2">
    <name type="scientific">Rotaria magnacalcarata</name>
    <dbReference type="NCBI Taxonomy" id="392030"/>
    <lineage>
        <taxon>Eukaryota</taxon>
        <taxon>Metazoa</taxon>
        <taxon>Spiralia</taxon>
        <taxon>Gnathifera</taxon>
        <taxon>Rotifera</taxon>
        <taxon>Eurotatoria</taxon>
        <taxon>Bdelloidea</taxon>
        <taxon>Philodinida</taxon>
        <taxon>Philodinidae</taxon>
        <taxon>Rotaria</taxon>
    </lineage>
</organism>